<gene>
    <name evidence="2" type="ORF">FOMPIDRAFT_1134623</name>
</gene>
<protein>
    <recommendedName>
        <fullName evidence="4">Pex19-domain-containing protein</fullName>
    </recommendedName>
</protein>
<dbReference type="GO" id="GO:0005778">
    <property type="term" value="C:peroxisomal membrane"/>
    <property type="evidence" value="ECO:0007669"/>
    <property type="project" value="TreeGrafter"/>
</dbReference>
<feature type="compositionally biased region" description="Acidic residues" evidence="1">
    <location>
        <begin position="10"/>
        <end position="21"/>
    </location>
</feature>
<dbReference type="eggNOG" id="KOG3133">
    <property type="taxonomic scope" value="Eukaryota"/>
</dbReference>
<evidence type="ECO:0000256" key="1">
    <source>
        <dbReference type="SAM" id="MobiDB-lite"/>
    </source>
</evidence>
<reference evidence="2 3" key="1">
    <citation type="journal article" date="2012" name="Science">
        <title>The Paleozoic origin of enzymatic lignin decomposition reconstructed from 31 fungal genomes.</title>
        <authorList>
            <person name="Floudas D."/>
            <person name="Binder M."/>
            <person name="Riley R."/>
            <person name="Barry K."/>
            <person name="Blanchette R.A."/>
            <person name="Henrissat B."/>
            <person name="Martinez A.T."/>
            <person name="Otillar R."/>
            <person name="Spatafora J.W."/>
            <person name="Yadav J.S."/>
            <person name="Aerts A."/>
            <person name="Benoit I."/>
            <person name="Boyd A."/>
            <person name="Carlson A."/>
            <person name="Copeland A."/>
            <person name="Coutinho P.M."/>
            <person name="de Vries R.P."/>
            <person name="Ferreira P."/>
            <person name="Findley K."/>
            <person name="Foster B."/>
            <person name="Gaskell J."/>
            <person name="Glotzer D."/>
            <person name="Gorecki P."/>
            <person name="Heitman J."/>
            <person name="Hesse C."/>
            <person name="Hori C."/>
            <person name="Igarashi K."/>
            <person name="Jurgens J.A."/>
            <person name="Kallen N."/>
            <person name="Kersten P."/>
            <person name="Kohler A."/>
            <person name="Kuees U."/>
            <person name="Kumar T.K.A."/>
            <person name="Kuo A."/>
            <person name="LaButti K."/>
            <person name="Larrondo L.F."/>
            <person name="Lindquist E."/>
            <person name="Ling A."/>
            <person name="Lombard V."/>
            <person name="Lucas S."/>
            <person name="Lundell T."/>
            <person name="Martin R."/>
            <person name="McLaughlin D.J."/>
            <person name="Morgenstern I."/>
            <person name="Morin E."/>
            <person name="Murat C."/>
            <person name="Nagy L.G."/>
            <person name="Nolan M."/>
            <person name="Ohm R.A."/>
            <person name="Patyshakuliyeva A."/>
            <person name="Rokas A."/>
            <person name="Ruiz-Duenas F.J."/>
            <person name="Sabat G."/>
            <person name="Salamov A."/>
            <person name="Samejima M."/>
            <person name="Schmutz J."/>
            <person name="Slot J.C."/>
            <person name="St John F."/>
            <person name="Stenlid J."/>
            <person name="Sun H."/>
            <person name="Sun S."/>
            <person name="Syed K."/>
            <person name="Tsang A."/>
            <person name="Wiebenga A."/>
            <person name="Young D."/>
            <person name="Pisabarro A."/>
            <person name="Eastwood D.C."/>
            <person name="Martin F."/>
            <person name="Cullen D."/>
            <person name="Grigoriev I.V."/>
            <person name="Hibbett D.S."/>
        </authorList>
    </citation>
    <scope>NUCLEOTIDE SEQUENCE</scope>
    <source>
        <strain evidence="3">FP-58527</strain>
    </source>
</reference>
<dbReference type="Pfam" id="PF04614">
    <property type="entry name" value="Pex19"/>
    <property type="match status" value="1"/>
</dbReference>
<feature type="compositionally biased region" description="Basic and acidic residues" evidence="1">
    <location>
        <begin position="105"/>
        <end position="118"/>
    </location>
</feature>
<accession>S8EXN6</accession>
<dbReference type="OrthoDB" id="21292at2759"/>
<keyword evidence="3" id="KW-1185">Reference proteome</keyword>
<dbReference type="PANTHER" id="PTHR12774:SF2">
    <property type="entry name" value="PEROXISOMAL BIOGENESIS FACTOR 19"/>
    <property type="match status" value="1"/>
</dbReference>
<dbReference type="AlphaFoldDB" id="S8EXN6"/>
<dbReference type="InterPro" id="IPR038322">
    <property type="entry name" value="Pex19_C_sf"/>
</dbReference>
<proteinExistence type="predicted"/>
<dbReference type="Gene3D" id="1.20.120.900">
    <property type="entry name" value="Pex19, mPTS binding domain"/>
    <property type="match status" value="1"/>
</dbReference>
<dbReference type="InParanoid" id="S8EXN6"/>
<evidence type="ECO:0008006" key="4">
    <source>
        <dbReference type="Google" id="ProtNLM"/>
    </source>
</evidence>
<dbReference type="STRING" id="743788.S8EXN6"/>
<dbReference type="EMBL" id="KE504237">
    <property type="protein sequence ID" value="EPS94320.1"/>
    <property type="molecule type" value="Genomic_DNA"/>
</dbReference>
<name>S8EXN6_FOMSC</name>
<feature type="compositionally biased region" description="Low complexity" evidence="1">
    <location>
        <begin position="40"/>
        <end position="63"/>
    </location>
</feature>
<dbReference type="HOGENOM" id="CLU_043063_1_1_1"/>
<dbReference type="GO" id="GO:0033328">
    <property type="term" value="F:peroxisome membrane targeting sequence binding"/>
    <property type="evidence" value="ECO:0007669"/>
    <property type="project" value="TreeGrafter"/>
</dbReference>
<organism evidence="2 3">
    <name type="scientific">Fomitopsis schrenkii</name>
    <name type="common">Brown rot fungus</name>
    <dbReference type="NCBI Taxonomy" id="2126942"/>
    <lineage>
        <taxon>Eukaryota</taxon>
        <taxon>Fungi</taxon>
        <taxon>Dikarya</taxon>
        <taxon>Basidiomycota</taxon>
        <taxon>Agaricomycotina</taxon>
        <taxon>Agaricomycetes</taxon>
        <taxon>Polyporales</taxon>
        <taxon>Fomitopsis</taxon>
    </lineage>
</organism>
<feature type="compositionally biased region" description="Basic and acidic residues" evidence="1">
    <location>
        <begin position="84"/>
        <end position="98"/>
    </location>
</feature>
<feature type="region of interest" description="Disordered" evidence="1">
    <location>
        <begin position="1"/>
        <end position="118"/>
    </location>
</feature>
<evidence type="ECO:0000313" key="2">
    <source>
        <dbReference type="EMBL" id="EPS94320.1"/>
    </source>
</evidence>
<sequence length="334" mass="35591">MSTSQKPRVDDDDLDDLDDVLEQFQPKGADHKQPAGAGAGASSSGATPGLTAASSTTNTQASSLESLGMDEDFMRELTQGMESLMREMVGDVEVKADNPDAPSPRAEEGPQTDEEKQRLEGLHAAWEKMFVESMSGALNMEDKAEGAAGANSAANSASGPAPAQDSFEASIRKAMEKLKESESNLKGAAGGPVDDLMAQLGEGLNDLDVGEADELQKVLENMMTELMSKEILYEPLKELHEKFPSYRKEHDSTLSADDKNRYDAQYTCVSKLITIFEDPSYSDSDPAKGAQVVTLMTEMQSLGSPPADIMAPLPPGLDVGADGLPKMHDGCIIA</sequence>
<dbReference type="Proteomes" id="UP000015241">
    <property type="component" value="Unassembled WGS sequence"/>
</dbReference>
<dbReference type="PANTHER" id="PTHR12774">
    <property type="entry name" value="PEROXISOMAL BIOGENESIS FACTOR 19"/>
    <property type="match status" value="1"/>
</dbReference>
<evidence type="ECO:0000313" key="3">
    <source>
        <dbReference type="Proteomes" id="UP000015241"/>
    </source>
</evidence>
<dbReference type="GO" id="GO:0045046">
    <property type="term" value="P:protein import into peroxisome membrane"/>
    <property type="evidence" value="ECO:0007669"/>
    <property type="project" value="TreeGrafter"/>
</dbReference>
<dbReference type="InterPro" id="IPR006708">
    <property type="entry name" value="Pex19"/>
</dbReference>